<feature type="transmembrane region" description="Helical" evidence="6">
    <location>
        <begin position="370"/>
        <end position="388"/>
    </location>
</feature>
<evidence type="ECO:0000256" key="6">
    <source>
        <dbReference type="SAM" id="Phobius"/>
    </source>
</evidence>
<evidence type="ECO:0000256" key="5">
    <source>
        <dbReference type="ARBA" id="ARBA00023136"/>
    </source>
</evidence>
<gene>
    <name evidence="7" type="ORF">MCHLO_02016</name>
</gene>
<keyword evidence="4 6" id="KW-1133">Transmembrane helix</keyword>
<evidence type="ECO:0000313" key="7">
    <source>
        <dbReference type="EMBL" id="GAT44385.1"/>
    </source>
</evidence>
<keyword evidence="5 6" id="KW-0472">Membrane</keyword>
<feature type="transmembrane region" description="Helical" evidence="6">
    <location>
        <begin position="503"/>
        <end position="526"/>
    </location>
</feature>
<feature type="transmembrane region" description="Helical" evidence="6">
    <location>
        <begin position="54"/>
        <end position="73"/>
    </location>
</feature>
<dbReference type="PANTHER" id="PTHR13285">
    <property type="entry name" value="ACYLTRANSFERASE"/>
    <property type="match status" value="1"/>
</dbReference>
<feature type="transmembrane region" description="Helical" evidence="6">
    <location>
        <begin position="159"/>
        <end position="189"/>
    </location>
</feature>
<keyword evidence="3 6" id="KW-0812">Transmembrane</keyword>
<proteinExistence type="inferred from homology"/>
<protein>
    <recommendedName>
        <fullName evidence="9">Glycerol transporter</fullName>
    </recommendedName>
</protein>
<evidence type="ECO:0000256" key="4">
    <source>
        <dbReference type="ARBA" id="ARBA00022989"/>
    </source>
</evidence>
<feature type="transmembrane region" description="Helical" evidence="6">
    <location>
        <begin position="121"/>
        <end position="138"/>
    </location>
</feature>
<evidence type="ECO:0000256" key="3">
    <source>
        <dbReference type="ARBA" id="ARBA00022692"/>
    </source>
</evidence>
<dbReference type="Proteomes" id="UP000815677">
    <property type="component" value="Unassembled WGS sequence"/>
</dbReference>
<dbReference type="InterPro" id="IPR004299">
    <property type="entry name" value="MBOAT_fam"/>
</dbReference>
<keyword evidence="8" id="KW-1185">Reference proteome</keyword>
<feature type="transmembrane region" description="Helical" evidence="6">
    <location>
        <begin position="336"/>
        <end position="358"/>
    </location>
</feature>
<sequence>MPDAFSTIQPFQLDPVPSKHMRLIDLTVHIPSSSRAKTVAQEPEQPARWRTPEFRIYSLIVIVAVATMAWIPMQLSIPTHPNYPPTHPNYPRFQHKLSPGWMLGRPVDNSDAQYRGFRDNFIPLLLGASAFVLAKLVRRRVHGQNPQEKGRDDTYLLGFNFYAALIMVVALHGTSALKILPILVVNYFIAKGFGASKSGPILSWMWNVGVLFLNDWCSGYKFGKVVGSLAFLDAYEGIYPRWHVSFNITMLRLLSFSMDYYWACRTTASPWESMAELNDRERQTKTHPVSMYSFTNYISYALYPPLYLAGPIMSFNDYLWQHRKPLAITSRTVRGYAMRVAFSFLTMEFVLHFMYVVAIKDTKAWVGDTAAQIGMIGFWNLILVWLKLMNIWRFFRLWAMIDGIDAPENMIRCMANNYSPLGFWRSWHRSYNLWLLRYIYIPLGGQHNVILNTIFVFTFVALWHDLTFKLLAWGWLASLFVIPEVTARYLVPEKKYGDEPWYQHAGALGAVFNILMLMTANLVGFVVGIDGMRFFLERLFGTSEGWGFLGITAVCLFSAAHLMFEYREDEKRHGIIRRC</sequence>
<comment type="similarity">
    <text evidence="2">Belongs to the membrane-bound acyltransferase family.</text>
</comment>
<feature type="transmembrane region" description="Helical" evidence="6">
    <location>
        <begin position="297"/>
        <end position="315"/>
    </location>
</feature>
<accession>A0ABQ0L0I5</accession>
<evidence type="ECO:0000313" key="8">
    <source>
        <dbReference type="Proteomes" id="UP000815677"/>
    </source>
</evidence>
<feature type="transmembrane region" description="Helical" evidence="6">
    <location>
        <begin position="438"/>
        <end position="464"/>
    </location>
</feature>
<dbReference type="Pfam" id="PF03062">
    <property type="entry name" value="MBOAT"/>
    <property type="match status" value="1"/>
</dbReference>
<evidence type="ECO:0000256" key="2">
    <source>
        <dbReference type="ARBA" id="ARBA00010323"/>
    </source>
</evidence>
<name>A0ABQ0L0I5_MYCCL</name>
<feature type="transmembrane region" description="Helical" evidence="6">
    <location>
        <begin position="470"/>
        <end position="491"/>
    </location>
</feature>
<dbReference type="PANTHER" id="PTHR13285:SF18">
    <property type="entry name" value="PROTEIN-CYSTEINE N-PALMITOYLTRANSFERASE RASP"/>
    <property type="match status" value="1"/>
</dbReference>
<evidence type="ECO:0008006" key="9">
    <source>
        <dbReference type="Google" id="ProtNLM"/>
    </source>
</evidence>
<feature type="transmembrane region" description="Helical" evidence="6">
    <location>
        <begin position="546"/>
        <end position="564"/>
    </location>
</feature>
<dbReference type="EMBL" id="DF839689">
    <property type="protein sequence ID" value="GAT44385.1"/>
    <property type="molecule type" value="Genomic_DNA"/>
</dbReference>
<dbReference type="InterPro" id="IPR051085">
    <property type="entry name" value="MB_O-acyltransferase"/>
</dbReference>
<reference evidence="7" key="1">
    <citation type="submission" date="2014-09" db="EMBL/GenBank/DDBJ databases">
        <title>Genome sequence of the luminous mushroom Mycena chlorophos for searching fungal bioluminescence genes.</title>
        <authorList>
            <person name="Tanaka Y."/>
            <person name="Kasuga D."/>
            <person name="Oba Y."/>
            <person name="Hase S."/>
            <person name="Sato K."/>
            <person name="Oba Y."/>
            <person name="Sakakibara Y."/>
        </authorList>
    </citation>
    <scope>NUCLEOTIDE SEQUENCE</scope>
</reference>
<evidence type="ECO:0000256" key="1">
    <source>
        <dbReference type="ARBA" id="ARBA00004141"/>
    </source>
</evidence>
<comment type="subcellular location">
    <subcellularLocation>
        <location evidence="1">Membrane</location>
        <topology evidence="1">Multi-pass membrane protein</topology>
    </subcellularLocation>
</comment>
<organism evidence="7 8">
    <name type="scientific">Mycena chlorophos</name>
    <name type="common">Agaric fungus</name>
    <name type="synonym">Agaricus chlorophos</name>
    <dbReference type="NCBI Taxonomy" id="658473"/>
    <lineage>
        <taxon>Eukaryota</taxon>
        <taxon>Fungi</taxon>
        <taxon>Dikarya</taxon>
        <taxon>Basidiomycota</taxon>
        <taxon>Agaricomycotina</taxon>
        <taxon>Agaricomycetes</taxon>
        <taxon>Agaricomycetidae</taxon>
        <taxon>Agaricales</taxon>
        <taxon>Marasmiineae</taxon>
        <taxon>Mycenaceae</taxon>
        <taxon>Mycena</taxon>
    </lineage>
</organism>